<reference evidence="1" key="2">
    <citation type="journal article" date="2022" name="New Phytol.">
        <title>Evolutionary transition to the ectomycorrhizal habit in the genomes of a hyperdiverse lineage of mushroom-forming fungi.</title>
        <authorList>
            <person name="Looney B."/>
            <person name="Miyauchi S."/>
            <person name="Morin E."/>
            <person name="Drula E."/>
            <person name="Courty P.E."/>
            <person name="Kohler A."/>
            <person name="Kuo A."/>
            <person name="LaButti K."/>
            <person name="Pangilinan J."/>
            <person name="Lipzen A."/>
            <person name="Riley R."/>
            <person name="Andreopoulos W."/>
            <person name="He G."/>
            <person name="Johnson J."/>
            <person name="Nolan M."/>
            <person name="Tritt A."/>
            <person name="Barry K.W."/>
            <person name="Grigoriev I.V."/>
            <person name="Nagy L.G."/>
            <person name="Hibbett D."/>
            <person name="Henrissat B."/>
            <person name="Matheny P.B."/>
            <person name="Labbe J."/>
            <person name="Martin F.M."/>
        </authorList>
    </citation>
    <scope>NUCLEOTIDE SEQUENCE</scope>
    <source>
        <strain evidence="1">EC-137</strain>
    </source>
</reference>
<evidence type="ECO:0000313" key="2">
    <source>
        <dbReference type="Proteomes" id="UP000814128"/>
    </source>
</evidence>
<organism evidence="1 2">
    <name type="scientific">Vararia minispora EC-137</name>
    <dbReference type="NCBI Taxonomy" id="1314806"/>
    <lineage>
        <taxon>Eukaryota</taxon>
        <taxon>Fungi</taxon>
        <taxon>Dikarya</taxon>
        <taxon>Basidiomycota</taxon>
        <taxon>Agaricomycotina</taxon>
        <taxon>Agaricomycetes</taxon>
        <taxon>Russulales</taxon>
        <taxon>Lachnocladiaceae</taxon>
        <taxon>Vararia</taxon>
    </lineage>
</organism>
<dbReference type="EMBL" id="MU273684">
    <property type="protein sequence ID" value="KAI0029310.1"/>
    <property type="molecule type" value="Genomic_DNA"/>
</dbReference>
<name>A0ACB8QCB2_9AGAM</name>
<gene>
    <name evidence="1" type="ORF">K488DRAFT_56638</name>
</gene>
<reference evidence="1" key="1">
    <citation type="submission" date="2021-02" db="EMBL/GenBank/DDBJ databases">
        <authorList>
            <consortium name="DOE Joint Genome Institute"/>
            <person name="Ahrendt S."/>
            <person name="Looney B.P."/>
            <person name="Miyauchi S."/>
            <person name="Morin E."/>
            <person name="Drula E."/>
            <person name="Courty P.E."/>
            <person name="Chicoki N."/>
            <person name="Fauchery L."/>
            <person name="Kohler A."/>
            <person name="Kuo A."/>
            <person name="Labutti K."/>
            <person name="Pangilinan J."/>
            <person name="Lipzen A."/>
            <person name="Riley R."/>
            <person name="Andreopoulos W."/>
            <person name="He G."/>
            <person name="Johnson J."/>
            <person name="Barry K.W."/>
            <person name="Grigoriev I.V."/>
            <person name="Nagy L."/>
            <person name="Hibbett D."/>
            <person name="Henrissat B."/>
            <person name="Matheny P.B."/>
            <person name="Labbe J."/>
            <person name="Martin F."/>
        </authorList>
    </citation>
    <scope>NUCLEOTIDE SEQUENCE</scope>
    <source>
        <strain evidence="1">EC-137</strain>
    </source>
</reference>
<proteinExistence type="predicted"/>
<protein>
    <submittedName>
        <fullName evidence="1">Uncharacterized protein</fullName>
    </submittedName>
</protein>
<dbReference type="Proteomes" id="UP000814128">
    <property type="component" value="Unassembled WGS sequence"/>
</dbReference>
<comment type="caution">
    <text evidence="1">The sequence shown here is derived from an EMBL/GenBank/DDBJ whole genome shotgun (WGS) entry which is preliminary data.</text>
</comment>
<evidence type="ECO:0000313" key="1">
    <source>
        <dbReference type="EMBL" id="KAI0029310.1"/>
    </source>
</evidence>
<sequence>MDTLPSRFAILSTTLGFCRLRLQPLARRRVLARILSTFLCAVVILIRPFSKFGGTSAFLCLTLKELVFSVNETLPQQVEATVLNITGAFFGIAISTLARYLSSLCPDDSLSSRSVPAIFLVLVAFIGTLRLSRDALPRLLASARISCFLAIFILTDNPGISNDAYKVPLNFVWIALTSAVICLFSSFIFLPWLSSPFASEVASSFALLRAVLEQRLHEASCDGHSDQSSQSDRTIPPPPSAQALLQHSIQLNAAYAQAAFELRIGRLNVKSLKPFVAIVEYLRRELMWGRTTHKYRHEKETIDALQPAVIELGSAAMEAMEVVERCVRATYRYRLGYPLPLADEEKAVQTVRAKLIEARDHARDQLKRVFDIMGQEGATSQLSLQPSRDRSNYCLFVISLLQMSHEMRQALQIAGDLLALWNSSHTRLWTPRFSRHWLGIAPHQIVTEEQTEVPDDPIPHGPARRMSVPEAQQGIREQRGHRSSVSGAEAARELFRLRVATKHPHGHGPSPLSVYHVWSSESVLAARLALAPIVHSLRHSRHLQHAVKNALGVFLLTLPVFYPTESPPRHAWQQIRGQWMVITYVWVLETNTGATWRVGYLRLSGTILGAIYAYLTWLICRSNPYGLVAMITVLADVPVSYIVTHTRVSSLGVVASVTLPPIAFAEYLSSSLDTSVPLLALWRATMISAGIVAALAVNTLMWPRHCRVLFLRSTSQTLALLSQLYLMLGRNLFLRSKSYSVHDRKKILKLELHIRNCLSRLSYLVVTMNDEVSLMPKPLKEYRKLVMTLQAALDTMTGIRKIRENIPVKEAVASVIEQRREFVSTVCLGLYAGEHAFRGRQSLPQFLPSPAAALAKLVNAIETSICTSQCHAQSLSIVYTFAESEMLKDLVGALEDMLCICRTLFGTATWLHEDGRFQATIGDSDGLGHGGWYSV</sequence>
<accession>A0ACB8QCB2</accession>
<keyword evidence="2" id="KW-1185">Reference proteome</keyword>